<proteinExistence type="inferred from homology"/>
<dbReference type="RefSeq" id="WP_283400594.1">
    <property type="nucleotide sequence ID" value="NZ_FXUB01000003.1"/>
</dbReference>
<accession>A0ABY1NM94</accession>
<evidence type="ECO:0000256" key="6">
    <source>
        <dbReference type="ARBA" id="ARBA00023284"/>
    </source>
</evidence>
<keyword evidence="5" id="KW-1015">Disulfide bond</keyword>
<comment type="catalytic activity">
    <reaction evidence="7">
        <text>[thioredoxin]-dithiol + NADP(+) = [thioredoxin]-disulfide + NADPH + H(+)</text>
        <dbReference type="Rhea" id="RHEA:20345"/>
        <dbReference type="Rhea" id="RHEA-COMP:10698"/>
        <dbReference type="Rhea" id="RHEA-COMP:10700"/>
        <dbReference type="ChEBI" id="CHEBI:15378"/>
        <dbReference type="ChEBI" id="CHEBI:29950"/>
        <dbReference type="ChEBI" id="CHEBI:50058"/>
        <dbReference type="ChEBI" id="CHEBI:57783"/>
        <dbReference type="ChEBI" id="CHEBI:58349"/>
        <dbReference type="EC" id="1.8.1.9"/>
    </reaction>
</comment>
<evidence type="ECO:0000313" key="11">
    <source>
        <dbReference type="Proteomes" id="UP001157911"/>
    </source>
</evidence>
<dbReference type="EMBL" id="FXUB01000003">
    <property type="protein sequence ID" value="SMP13443.1"/>
    <property type="molecule type" value="Genomic_DNA"/>
</dbReference>
<protein>
    <recommendedName>
        <fullName evidence="7">Thioredoxin reductase</fullName>
        <ecNumber evidence="7">1.8.1.9</ecNumber>
    </recommendedName>
</protein>
<keyword evidence="6 7" id="KW-0676">Redox-active center</keyword>
<comment type="caution">
    <text evidence="10">The sequence shown here is derived from an EMBL/GenBank/DDBJ whole genome shotgun (WGS) entry which is preliminary data.</text>
</comment>
<keyword evidence="8" id="KW-0521">NADP</keyword>
<sequence>MKVWDTVIVGAGPAGLAAGIYAGRSRLSTLILDQMMPGGQLLITEQIENYPGFSEGITGFELSEKMRVHAEKFGAVFENGQPVTSVDLDGDIFVIRTDSGEIKGRTVIWAAGSVPRKLNVPGEAEFVGRGVSYCAVCDGAFFKDKVVAVVGGGDSALEEALYLTKFAKKVYLIHRRDAFRAVKIIQDRVFNCEKIEPLFDRVVESINGTQFVESLTLKNVKTGEKEELPVDGVFIFIGNEPNSAPVAHLVDTTEQGFIITDEEMATKTPGLFAAGDVRHKSLKQVVTAAADGAIAAMSATKYLEEKEG</sequence>
<gene>
    <name evidence="10" type="ORF">SAMN06265339_1134</name>
</gene>
<dbReference type="PROSITE" id="PS00573">
    <property type="entry name" value="PYRIDINE_REDOX_2"/>
    <property type="match status" value="1"/>
</dbReference>
<comment type="subunit">
    <text evidence="7">Homodimer.</text>
</comment>
<evidence type="ECO:0000259" key="9">
    <source>
        <dbReference type="Pfam" id="PF07992"/>
    </source>
</evidence>
<dbReference type="Pfam" id="PF07992">
    <property type="entry name" value="Pyr_redox_2"/>
    <property type="match status" value="1"/>
</dbReference>
<evidence type="ECO:0000256" key="8">
    <source>
        <dbReference type="RuleBase" id="RU003881"/>
    </source>
</evidence>
<dbReference type="PRINTS" id="PR00368">
    <property type="entry name" value="FADPNR"/>
</dbReference>
<feature type="domain" description="FAD/NAD(P)-binding" evidence="9">
    <location>
        <begin position="5"/>
        <end position="292"/>
    </location>
</feature>
<dbReference type="InterPro" id="IPR023753">
    <property type="entry name" value="FAD/NAD-binding_dom"/>
</dbReference>
<dbReference type="InterPro" id="IPR050097">
    <property type="entry name" value="Ferredoxin-NADP_redctase_2"/>
</dbReference>
<dbReference type="PRINTS" id="PR00469">
    <property type="entry name" value="PNDRDTASEII"/>
</dbReference>
<dbReference type="EC" id="1.8.1.9" evidence="7"/>
<evidence type="ECO:0000256" key="5">
    <source>
        <dbReference type="ARBA" id="ARBA00023157"/>
    </source>
</evidence>
<evidence type="ECO:0000256" key="2">
    <source>
        <dbReference type="ARBA" id="ARBA00022630"/>
    </source>
</evidence>
<dbReference type="Gene3D" id="3.50.50.60">
    <property type="entry name" value="FAD/NAD(P)-binding domain"/>
    <property type="match status" value="2"/>
</dbReference>
<evidence type="ECO:0000256" key="3">
    <source>
        <dbReference type="ARBA" id="ARBA00022827"/>
    </source>
</evidence>
<comment type="cofactor">
    <cofactor evidence="8">
        <name>FAD</name>
        <dbReference type="ChEBI" id="CHEBI:57692"/>
    </cofactor>
    <text evidence="8">Binds 1 FAD per subunit.</text>
</comment>
<dbReference type="InterPro" id="IPR036188">
    <property type="entry name" value="FAD/NAD-bd_sf"/>
</dbReference>
<reference evidence="10 11" key="1">
    <citation type="submission" date="2017-05" db="EMBL/GenBank/DDBJ databases">
        <authorList>
            <person name="Varghese N."/>
            <person name="Submissions S."/>
        </authorList>
    </citation>
    <scope>NUCLEOTIDE SEQUENCE [LARGE SCALE GENOMIC DNA]</scope>
    <source>
        <strain evidence="10 11">DSM 15522</strain>
    </source>
</reference>
<evidence type="ECO:0000256" key="7">
    <source>
        <dbReference type="RuleBase" id="RU003880"/>
    </source>
</evidence>
<dbReference type="InterPro" id="IPR008255">
    <property type="entry name" value="Pyr_nucl-diS_OxRdtase_2_AS"/>
</dbReference>
<dbReference type="NCBIfam" id="TIGR01292">
    <property type="entry name" value="TRX_reduct"/>
    <property type="match status" value="1"/>
</dbReference>
<keyword evidence="4 7" id="KW-0560">Oxidoreductase</keyword>
<dbReference type="SUPFAM" id="SSF51905">
    <property type="entry name" value="FAD/NAD(P)-binding domain"/>
    <property type="match status" value="1"/>
</dbReference>
<evidence type="ECO:0000256" key="4">
    <source>
        <dbReference type="ARBA" id="ARBA00023002"/>
    </source>
</evidence>
<name>A0ABY1NM94_9BACT</name>
<keyword evidence="3 7" id="KW-0274">FAD</keyword>
<comment type="similarity">
    <text evidence="1 7">Belongs to the class-II pyridine nucleotide-disulfide oxidoreductase family.</text>
</comment>
<dbReference type="InterPro" id="IPR005982">
    <property type="entry name" value="Thioredox_Rdtase"/>
</dbReference>
<dbReference type="PANTHER" id="PTHR48105">
    <property type="entry name" value="THIOREDOXIN REDUCTASE 1-RELATED-RELATED"/>
    <property type="match status" value="1"/>
</dbReference>
<evidence type="ECO:0000313" key="10">
    <source>
        <dbReference type="EMBL" id="SMP13443.1"/>
    </source>
</evidence>
<organism evidence="10 11">
    <name type="scientific">Desulfurobacterium pacificum</name>
    <dbReference type="NCBI Taxonomy" id="240166"/>
    <lineage>
        <taxon>Bacteria</taxon>
        <taxon>Pseudomonadati</taxon>
        <taxon>Aquificota</taxon>
        <taxon>Aquificia</taxon>
        <taxon>Desulfurobacteriales</taxon>
        <taxon>Desulfurobacteriaceae</taxon>
        <taxon>Desulfurobacterium</taxon>
    </lineage>
</organism>
<dbReference type="Proteomes" id="UP001157911">
    <property type="component" value="Unassembled WGS sequence"/>
</dbReference>
<keyword evidence="2 7" id="KW-0285">Flavoprotein</keyword>
<keyword evidence="11" id="KW-1185">Reference proteome</keyword>
<evidence type="ECO:0000256" key="1">
    <source>
        <dbReference type="ARBA" id="ARBA00009333"/>
    </source>
</evidence>